<accession>A0AAV6R0L7</accession>
<dbReference type="EMBL" id="JAGKHQ010000014">
    <property type="protein sequence ID" value="KAG7498445.1"/>
    <property type="molecule type" value="Genomic_DNA"/>
</dbReference>
<sequence length="214" mass="24030">MGKPLAALLSTHYESGRTCFQEFQEFMEGLQNEEVATFYDPIKKNRIHFFGQEPASADASKQKVLKEDCQLFSKLFILCQSKECDLHKFFCHENQQFPAALSDGGKLYSSQKSQLAAILESHVTIPDVEPKADAIIIDGSALVNTLPPQTSNTFEDYAMLDLLPKVQAYSTKYKRTESSSLKAETMSKCGCGVKRRVTSKSNNPFKLEELPTRQ</sequence>
<comment type="caution">
    <text evidence="1">The sequence shown here is derived from an EMBL/GenBank/DDBJ whole genome shotgun (WGS) entry which is preliminary data.</text>
</comment>
<keyword evidence="2" id="KW-1185">Reference proteome</keyword>
<protein>
    <submittedName>
        <fullName evidence="1">Uncharacterized protein</fullName>
    </submittedName>
</protein>
<reference evidence="1 2" key="1">
    <citation type="journal article" date="2021" name="Sci. Rep.">
        <title>Chromosome anchoring in Senegalese sole (Solea senegalensis) reveals sex-associated markers and genome rearrangements in flatfish.</title>
        <authorList>
            <person name="Guerrero-Cozar I."/>
            <person name="Gomez-Garrido J."/>
            <person name="Berbel C."/>
            <person name="Martinez-Blanch J.F."/>
            <person name="Alioto T."/>
            <person name="Claros M.G."/>
            <person name="Gagnaire P.A."/>
            <person name="Manchado M."/>
        </authorList>
    </citation>
    <scope>NUCLEOTIDE SEQUENCE [LARGE SCALE GENOMIC DNA]</scope>
    <source>
        <strain evidence="1">Sse05_10M</strain>
    </source>
</reference>
<dbReference type="Proteomes" id="UP000693946">
    <property type="component" value="Linkage Group LG21"/>
</dbReference>
<evidence type="ECO:0000313" key="1">
    <source>
        <dbReference type="EMBL" id="KAG7498445.1"/>
    </source>
</evidence>
<gene>
    <name evidence="1" type="ORF">JOB18_009201</name>
</gene>
<name>A0AAV6R0L7_SOLSE</name>
<dbReference type="AlphaFoldDB" id="A0AAV6R0L7"/>
<proteinExistence type="predicted"/>
<organism evidence="1 2">
    <name type="scientific">Solea senegalensis</name>
    <name type="common">Senegalese sole</name>
    <dbReference type="NCBI Taxonomy" id="28829"/>
    <lineage>
        <taxon>Eukaryota</taxon>
        <taxon>Metazoa</taxon>
        <taxon>Chordata</taxon>
        <taxon>Craniata</taxon>
        <taxon>Vertebrata</taxon>
        <taxon>Euteleostomi</taxon>
        <taxon>Actinopterygii</taxon>
        <taxon>Neopterygii</taxon>
        <taxon>Teleostei</taxon>
        <taxon>Neoteleostei</taxon>
        <taxon>Acanthomorphata</taxon>
        <taxon>Carangaria</taxon>
        <taxon>Pleuronectiformes</taxon>
        <taxon>Pleuronectoidei</taxon>
        <taxon>Soleidae</taxon>
        <taxon>Solea</taxon>
    </lineage>
</organism>
<evidence type="ECO:0000313" key="2">
    <source>
        <dbReference type="Proteomes" id="UP000693946"/>
    </source>
</evidence>